<keyword evidence="9" id="KW-0520">NAD</keyword>
<dbReference type="InterPro" id="IPR038430">
    <property type="entry name" value="NDAH_ubi_oxred_su3_sf"/>
</dbReference>
<accession>H9YU33</accession>
<evidence type="ECO:0000256" key="4">
    <source>
        <dbReference type="ARBA" id="ARBA00022448"/>
    </source>
</evidence>
<evidence type="ECO:0000256" key="6">
    <source>
        <dbReference type="ARBA" id="ARBA00022989"/>
    </source>
</evidence>
<evidence type="ECO:0000256" key="2">
    <source>
        <dbReference type="ARBA" id="ARBA00008472"/>
    </source>
</evidence>
<keyword evidence="5 9" id="KW-0812">Transmembrane</keyword>
<evidence type="ECO:0000256" key="9">
    <source>
        <dbReference type="RuleBase" id="RU003640"/>
    </source>
</evidence>
<protein>
    <recommendedName>
        <fullName evidence="3 9">NADH-ubiquinone oxidoreductase chain 3</fullName>
        <ecNumber evidence="9">7.1.1.2</ecNumber>
    </recommendedName>
</protein>
<keyword evidence="7 9" id="KW-0472">Membrane</keyword>
<evidence type="ECO:0000256" key="5">
    <source>
        <dbReference type="ARBA" id="ARBA00022692"/>
    </source>
</evidence>
<proteinExistence type="inferred from homology"/>
<feature type="transmembrane region" description="Helical" evidence="9">
    <location>
        <begin position="88"/>
        <end position="111"/>
    </location>
</feature>
<dbReference type="PANTHER" id="PTHR11058:SF9">
    <property type="entry name" value="NADH-UBIQUINONE OXIDOREDUCTASE CHAIN 3"/>
    <property type="match status" value="1"/>
</dbReference>
<keyword evidence="9 10" id="KW-0496">Mitochondrion</keyword>
<comment type="catalytic activity">
    <reaction evidence="8 9">
        <text>a ubiquinone + NADH + 5 H(+)(in) = a ubiquinol + NAD(+) + 4 H(+)(out)</text>
        <dbReference type="Rhea" id="RHEA:29091"/>
        <dbReference type="Rhea" id="RHEA-COMP:9565"/>
        <dbReference type="Rhea" id="RHEA-COMP:9566"/>
        <dbReference type="ChEBI" id="CHEBI:15378"/>
        <dbReference type="ChEBI" id="CHEBI:16389"/>
        <dbReference type="ChEBI" id="CHEBI:17976"/>
        <dbReference type="ChEBI" id="CHEBI:57540"/>
        <dbReference type="ChEBI" id="CHEBI:57945"/>
        <dbReference type="EC" id="7.1.1.2"/>
    </reaction>
</comment>
<dbReference type="GO" id="GO:0031966">
    <property type="term" value="C:mitochondrial membrane"/>
    <property type="evidence" value="ECO:0007669"/>
    <property type="project" value="UniProtKB-SubCell"/>
</dbReference>
<evidence type="ECO:0000313" key="10">
    <source>
        <dbReference type="EMBL" id="AFH27182.1"/>
    </source>
</evidence>
<comment type="subcellular location">
    <subcellularLocation>
        <location evidence="1">Membrane</location>
    </subcellularLocation>
    <subcellularLocation>
        <location evidence="9">Mitochondrion membrane</location>
        <topology evidence="9">Multi-pass membrane protein</topology>
    </subcellularLocation>
</comment>
<dbReference type="AlphaFoldDB" id="H9YU33"/>
<dbReference type="GO" id="GO:0008137">
    <property type="term" value="F:NADH dehydrogenase (ubiquinone) activity"/>
    <property type="evidence" value="ECO:0007669"/>
    <property type="project" value="UniProtKB-UniRule"/>
</dbReference>
<evidence type="ECO:0000256" key="3">
    <source>
        <dbReference type="ARBA" id="ARBA00021007"/>
    </source>
</evidence>
<dbReference type="PANTHER" id="PTHR11058">
    <property type="entry name" value="NADH-UBIQUINONE OXIDOREDUCTASE CHAIN 3"/>
    <property type="match status" value="1"/>
</dbReference>
<geneLocation type="mitochondrion" evidence="10"/>
<dbReference type="Pfam" id="PF00507">
    <property type="entry name" value="Oxidored_q4"/>
    <property type="match status" value="1"/>
</dbReference>
<comment type="function">
    <text evidence="9">Core subunit of the mitochondrial membrane respiratory chain NADH dehydrogenase (Complex I) which catalyzes electron transfer from NADH through the respiratory chain, using ubiquinone as an electron acceptor. Essential for the catalytic activity of complex I.</text>
</comment>
<dbReference type="EC" id="7.1.1.2" evidence="9"/>
<dbReference type="Gene3D" id="1.20.58.1610">
    <property type="entry name" value="NADH:ubiquinone/plastoquinone oxidoreductase, chain 3"/>
    <property type="match status" value="1"/>
</dbReference>
<evidence type="ECO:0000256" key="8">
    <source>
        <dbReference type="ARBA" id="ARBA00049551"/>
    </source>
</evidence>
<dbReference type="GO" id="GO:0030964">
    <property type="term" value="C:NADH dehydrogenase complex"/>
    <property type="evidence" value="ECO:0007669"/>
    <property type="project" value="TreeGrafter"/>
</dbReference>
<name>H9YU33_9CEST</name>
<keyword evidence="9" id="KW-0679">Respiratory chain</keyword>
<keyword evidence="9" id="KW-0249">Electron transport</keyword>
<keyword evidence="4 9" id="KW-0813">Transport</keyword>
<keyword evidence="9" id="KW-0830">Ubiquinone</keyword>
<feature type="transmembrane region" description="Helical" evidence="9">
    <location>
        <begin position="56"/>
        <end position="76"/>
    </location>
</feature>
<sequence length="122" mass="13976">MLVILSVVLVVGLLLLVIWLGCALFISRDRKTVTYWASSYECGFLSNSPSFDSFSFSYFSLMVFFVVFDLEISLLLNMPFQGLTWGGFVYYYIFLCILSVGFLAEVLSGYVHWGYWGENVYC</sequence>
<gene>
    <name evidence="10" type="primary">nad3</name>
</gene>
<keyword evidence="6 9" id="KW-1133">Transmembrane helix</keyword>
<keyword evidence="9" id="KW-1278">Translocase</keyword>
<dbReference type="EMBL" id="JQ034022">
    <property type="protein sequence ID" value="AFH27182.1"/>
    <property type="molecule type" value="Genomic_DNA"/>
</dbReference>
<comment type="similarity">
    <text evidence="2 9">Belongs to the complex I subunit 3 family.</text>
</comment>
<evidence type="ECO:0000256" key="7">
    <source>
        <dbReference type="ARBA" id="ARBA00023136"/>
    </source>
</evidence>
<organism evidence="10">
    <name type="scientific">Djombangia penetrans</name>
    <dbReference type="NCBI Taxonomy" id="1157998"/>
    <lineage>
        <taxon>Eukaryota</taxon>
        <taxon>Metazoa</taxon>
        <taxon>Spiralia</taxon>
        <taxon>Lophotrochozoa</taxon>
        <taxon>Platyhelminthes</taxon>
        <taxon>Cestoda</taxon>
        <taxon>Eucestoda</taxon>
        <taxon>Caryophyllidea</taxon>
        <taxon>Lytocestidae</taxon>
        <taxon>Djombangia</taxon>
    </lineage>
</organism>
<evidence type="ECO:0000256" key="1">
    <source>
        <dbReference type="ARBA" id="ARBA00004370"/>
    </source>
</evidence>
<dbReference type="InterPro" id="IPR000440">
    <property type="entry name" value="NADH_UbQ/plastoQ_OxRdtase_su3"/>
</dbReference>
<reference evidence="10" key="1">
    <citation type="journal article" date="2012" name="Int. J. Parasitol.">
        <title>Substitution saturation and nuclear paralogs of commonly employed phylogenetic markers in the Caryophyllidea, an unusual group of non-segmented tapeworms (Platyhelminthes).</title>
        <authorList>
            <person name="Brabec J."/>
            <person name="Scholz T."/>
            <person name="Kralova-Hromadova I."/>
            <person name="Bazsalovicsova E."/>
            <person name="Olson P.D."/>
        </authorList>
    </citation>
    <scope>NUCLEOTIDE SEQUENCE</scope>
    <source>
        <strain evidence="10">Hpt2_N</strain>
    </source>
</reference>